<dbReference type="Proteomes" id="UP001241758">
    <property type="component" value="Unassembled WGS sequence"/>
</dbReference>
<gene>
    <name evidence="2" type="ORF">QLQ12_16220</name>
</gene>
<dbReference type="Pfam" id="PF19054">
    <property type="entry name" value="DUF5753"/>
    <property type="match status" value="1"/>
</dbReference>
<organism evidence="2 3">
    <name type="scientific">Actinoplanes sandaracinus</name>
    <dbReference type="NCBI Taxonomy" id="3045177"/>
    <lineage>
        <taxon>Bacteria</taxon>
        <taxon>Bacillati</taxon>
        <taxon>Actinomycetota</taxon>
        <taxon>Actinomycetes</taxon>
        <taxon>Micromonosporales</taxon>
        <taxon>Micromonosporaceae</taxon>
        <taxon>Actinoplanes</taxon>
    </lineage>
</organism>
<dbReference type="Gene3D" id="1.10.260.40">
    <property type="entry name" value="lambda repressor-like DNA-binding domains"/>
    <property type="match status" value="1"/>
</dbReference>
<dbReference type="InterPro" id="IPR043917">
    <property type="entry name" value="DUF5753"/>
</dbReference>
<dbReference type="Pfam" id="PF13560">
    <property type="entry name" value="HTH_31"/>
    <property type="match status" value="1"/>
</dbReference>
<protein>
    <submittedName>
        <fullName evidence="2">Helix-turn-helix transcriptional regulator</fullName>
    </submittedName>
</protein>
<dbReference type="RefSeq" id="WP_282760761.1">
    <property type="nucleotide sequence ID" value="NZ_JASCTH010000009.1"/>
</dbReference>
<proteinExistence type="predicted"/>
<evidence type="ECO:0000259" key="1">
    <source>
        <dbReference type="PROSITE" id="PS50943"/>
    </source>
</evidence>
<comment type="caution">
    <text evidence="2">The sequence shown here is derived from an EMBL/GenBank/DDBJ whole genome shotgun (WGS) entry which is preliminary data.</text>
</comment>
<accession>A0ABT6WK86</accession>
<keyword evidence="3" id="KW-1185">Reference proteome</keyword>
<sequence>MSAARDDLPAVSRRRVRLALRAARERTGLSQSEVAKKLGWSLSKVQRIELGEVTISPTDLRVVLVDIYQISDEERIAALVEDARVSRRERYWTAPEHRDHLPSGLLQLLQFELAARAIREYQPTLIPGTFQTAAFADATLASAELNLSEERRTVRREVRMARRERVIDRAGAPDYYLLLDEAALLRVVGDMAIAADQFDDLAEVSLRPNVHVHVLPMDQGALIGTFGAFMVLHLGADPDDAVLYRESYIRDELVEDVPEVVYHHEVFERYWLQSLDEEASRALILSRAYDLRARIARASSGRDQDKGS</sequence>
<dbReference type="InterPro" id="IPR010982">
    <property type="entry name" value="Lambda_DNA-bd_dom_sf"/>
</dbReference>
<dbReference type="SUPFAM" id="SSF47413">
    <property type="entry name" value="lambda repressor-like DNA-binding domains"/>
    <property type="match status" value="1"/>
</dbReference>
<evidence type="ECO:0000313" key="3">
    <source>
        <dbReference type="Proteomes" id="UP001241758"/>
    </source>
</evidence>
<evidence type="ECO:0000313" key="2">
    <source>
        <dbReference type="EMBL" id="MDI6100150.1"/>
    </source>
</evidence>
<dbReference type="EMBL" id="JASCTH010000009">
    <property type="protein sequence ID" value="MDI6100150.1"/>
    <property type="molecule type" value="Genomic_DNA"/>
</dbReference>
<dbReference type="InterPro" id="IPR001387">
    <property type="entry name" value="Cro/C1-type_HTH"/>
</dbReference>
<dbReference type="CDD" id="cd00093">
    <property type="entry name" value="HTH_XRE"/>
    <property type="match status" value="1"/>
</dbReference>
<dbReference type="PROSITE" id="PS50943">
    <property type="entry name" value="HTH_CROC1"/>
    <property type="match status" value="1"/>
</dbReference>
<feature type="domain" description="HTH cro/C1-type" evidence="1">
    <location>
        <begin position="20"/>
        <end position="60"/>
    </location>
</feature>
<name>A0ABT6WK86_9ACTN</name>
<dbReference type="SMART" id="SM00530">
    <property type="entry name" value="HTH_XRE"/>
    <property type="match status" value="1"/>
</dbReference>
<reference evidence="2 3" key="1">
    <citation type="submission" date="2023-05" db="EMBL/GenBank/DDBJ databases">
        <title>Actinoplanes sp. NEAU-A12 genome sequencing.</title>
        <authorList>
            <person name="Wang Z.-S."/>
        </authorList>
    </citation>
    <scope>NUCLEOTIDE SEQUENCE [LARGE SCALE GENOMIC DNA]</scope>
    <source>
        <strain evidence="2 3">NEAU-A12</strain>
    </source>
</reference>